<dbReference type="PANTHER" id="PTHR43084:SF1">
    <property type="entry name" value="PERSULFIDE DIOXYGENASE ETHE1, MITOCHONDRIAL"/>
    <property type="match status" value="1"/>
</dbReference>
<accession>A0ABW0BPD4</accession>
<dbReference type="SUPFAM" id="SSF56281">
    <property type="entry name" value="Metallo-hydrolase/oxidoreductase"/>
    <property type="match status" value="1"/>
</dbReference>
<comment type="caution">
    <text evidence="2">The sequence shown here is derived from an EMBL/GenBank/DDBJ whole genome shotgun (WGS) entry which is preliminary data.</text>
</comment>
<dbReference type="PANTHER" id="PTHR43084">
    <property type="entry name" value="PERSULFIDE DIOXYGENASE ETHE1"/>
    <property type="match status" value="1"/>
</dbReference>
<evidence type="ECO:0000313" key="2">
    <source>
        <dbReference type="EMBL" id="MFC5179095.1"/>
    </source>
</evidence>
<evidence type="ECO:0000259" key="1">
    <source>
        <dbReference type="PROSITE" id="PS50206"/>
    </source>
</evidence>
<gene>
    <name evidence="2" type="ORF">ACFPGP_20595</name>
</gene>
<dbReference type="PROSITE" id="PS50206">
    <property type="entry name" value="RHODANESE_3"/>
    <property type="match status" value="2"/>
</dbReference>
<dbReference type="InterPro" id="IPR036873">
    <property type="entry name" value="Rhodanese-like_dom_sf"/>
</dbReference>
<dbReference type="Gene3D" id="3.60.15.10">
    <property type="entry name" value="Ribonuclease Z/Hydroxyacylglutathione hydrolase-like"/>
    <property type="match status" value="1"/>
</dbReference>
<organism evidence="2 3">
    <name type="scientific">Nocardioides taihuensis</name>
    <dbReference type="NCBI Taxonomy" id="1835606"/>
    <lineage>
        <taxon>Bacteria</taxon>
        <taxon>Bacillati</taxon>
        <taxon>Actinomycetota</taxon>
        <taxon>Actinomycetes</taxon>
        <taxon>Propionibacteriales</taxon>
        <taxon>Nocardioidaceae</taxon>
        <taxon>Nocardioides</taxon>
    </lineage>
</organism>
<evidence type="ECO:0000313" key="3">
    <source>
        <dbReference type="Proteomes" id="UP001596087"/>
    </source>
</evidence>
<dbReference type="SMART" id="SM00450">
    <property type="entry name" value="RHOD"/>
    <property type="match status" value="1"/>
</dbReference>
<proteinExistence type="predicted"/>
<dbReference type="Proteomes" id="UP001596087">
    <property type="component" value="Unassembled WGS sequence"/>
</dbReference>
<dbReference type="InterPro" id="IPR001763">
    <property type="entry name" value="Rhodanese-like_dom"/>
</dbReference>
<reference evidence="3" key="1">
    <citation type="journal article" date="2019" name="Int. J. Syst. Evol. Microbiol.">
        <title>The Global Catalogue of Microorganisms (GCM) 10K type strain sequencing project: providing services to taxonomists for standard genome sequencing and annotation.</title>
        <authorList>
            <consortium name="The Broad Institute Genomics Platform"/>
            <consortium name="The Broad Institute Genome Sequencing Center for Infectious Disease"/>
            <person name="Wu L."/>
            <person name="Ma J."/>
        </authorList>
    </citation>
    <scope>NUCLEOTIDE SEQUENCE [LARGE SCALE GENOMIC DNA]</scope>
    <source>
        <strain evidence="3">DFY41</strain>
    </source>
</reference>
<dbReference type="Gene3D" id="3.40.250.10">
    <property type="entry name" value="Rhodanese-like domain"/>
    <property type="match status" value="2"/>
</dbReference>
<dbReference type="EMBL" id="JBHSKD010000027">
    <property type="protein sequence ID" value="MFC5179095.1"/>
    <property type="molecule type" value="Genomic_DNA"/>
</dbReference>
<dbReference type="Pfam" id="PF00581">
    <property type="entry name" value="Rhodanese"/>
    <property type="match status" value="1"/>
</dbReference>
<dbReference type="InterPro" id="IPR051682">
    <property type="entry name" value="Mito_Persulfide_Diox"/>
</dbReference>
<dbReference type="SMART" id="SM00849">
    <property type="entry name" value="Lactamase_B"/>
    <property type="match status" value="1"/>
</dbReference>
<dbReference type="InterPro" id="IPR001279">
    <property type="entry name" value="Metallo-B-lactamas"/>
</dbReference>
<protein>
    <submittedName>
        <fullName evidence="2">Rhodanese-like domain-containing protein</fullName>
    </submittedName>
</protein>
<dbReference type="InterPro" id="IPR036866">
    <property type="entry name" value="RibonucZ/Hydroxyglut_hydro"/>
</dbReference>
<dbReference type="SUPFAM" id="SSF52821">
    <property type="entry name" value="Rhodanese/Cell cycle control phosphatase"/>
    <property type="match status" value="2"/>
</dbReference>
<dbReference type="RefSeq" id="WP_378592977.1">
    <property type="nucleotide sequence ID" value="NZ_JBHSKD010000027.1"/>
</dbReference>
<name>A0ABW0BPD4_9ACTN</name>
<keyword evidence="3" id="KW-1185">Reference proteome</keyword>
<feature type="domain" description="Rhodanese" evidence="1">
    <location>
        <begin position="374"/>
        <end position="457"/>
    </location>
</feature>
<dbReference type="CDD" id="cd00158">
    <property type="entry name" value="RHOD"/>
    <property type="match status" value="1"/>
</dbReference>
<sequence length="467" mass="49478">MTASTTPSVITLDLPHLGNRCHLVHDGARALVVDPPRDLAAVEGAAEEAQLEIAAVADTHVHNDYLSGALGLARRHGADYLLAADEPVEFERVGVRGGDVLEVGRLSVRVIDTPGHTRHHQAFLASYGDGPGALFSGGSLLHGTVGRTDLVDPALTATLAAAQWQSARTLDELPPATRLHPTHGFGSFCAGGVTAGPDAGTPTVADQRATNPVLQLDRDPFVEALVAGFGPYPAYYRHMGPLNRAGSGRRRPRPSRRLALEELLDARDRGAWLVDLRPRRSYAAAHLPGTLGIEYGAQFATYVGWLVPWGAELVLLTPSGVDPAPALTDLAAIGIEGVATFALDGAAHGDQPTGRYRVADWADWVSGSGGDPDLRARRVLLDVRQRDEHDAGHLRGSVHIALQDLPARIAQVPPGEVWVHCRSGFRAGIAAALLARAGRSVVHLDDDWQRVAGSAVPRPRPAARPAG</sequence>
<feature type="domain" description="Rhodanese" evidence="1">
    <location>
        <begin position="267"/>
        <end position="354"/>
    </location>
</feature>